<dbReference type="RefSeq" id="WP_007183633.1">
    <property type="nucleotide sequence ID" value="NZ_AKGD01000001.1"/>
</dbReference>
<dbReference type="CDD" id="cd01347">
    <property type="entry name" value="ligand_gated_channel"/>
    <property type="match status" value="1"/>
</dbReference>
<dbReference type="SUPFAM" id="SSF56935">
    <property type="entry name" value="Porins"/>
    <property type="match status" value="1"/>
</dbReference>
<evidence type="ECO:0000256" key="3">
    <source>
        <dbReference type="ARBA" id="ARBA00022452"/>
    </source>
</evidence>
<evidence type="ECO:0000256" key="5">
    <source>
        <dbReference type="ARBA" id="ARBA00022692"/>
    </source>
</evidence>
<evidence type="ECO:0000313" key="17">
    <source>
        <dbReference type="EMBL" id="EIT70540.1"/>
    </source>
</evidence>
<organism evidence="17 18">
    <name type="scientific">Hydrocarboniphaga effusa AP103</name>
    <dbReference type="NCBI Taxonomy" id="1172194"/>
    <lineage>
        <taxon>Bacteria</taxon>
        <taxon>Pseudomonadati</taxon>
        <taxon>Pseudomonadota</taxon>
        <taxon>Gammaproteobacteria</taxon>
        <taxon>Nevskiales</taxon>
        <taxon>Nevskiaceae</taxon>
        <taxon>Hydrocarboniphaga</taxon>
    </lineage>
</organism>
<keyword evidence="6" id="KW-0408">Iron</keyword>
<dbReference type="InterPro" id="IPR000531">
    <property type="entry name" value="Beta-barrel_TonB"/>
</dbReference>
<feature type="region of interest" description="Disordered" evidence="13">
    <location>
        <begin position="24"/>
        <end position="87"/>
    </location>
</feature>
<dbReference type="Pfam" id="PF07715">
    <property type="entry name" value="Plug"/>
    <property type="match status" value="1"/>
</dbReference>
<keyword evidence="3 11" id="KW-1134">Transmembrane beta strand</keyword>
<dbReference type="GO" id="GO:0009279">
    <property type="term" value="C:cell outer membrane"/>
    <property type="evidence" value="ECO:0007669"/>
    <property type="project" value="UniProtKB-SubCell"/>
</dbReference>
<keyword evidence="4" id="KW-0410">Iron transport</keyword>
<accession>I8TA56</accession>
<evidence type="ECO:0000256" key="2">
    <source>
        <dbReference type="ARBA" id="ARBA00022448"/>
    </source>
</evidence>
<sequence>MQSVKLAACAWSVAVAAVAASSATQAQAPVEEAPVEAPLGPQVSQAEAAAPADAASQDLPAPAAADTSEADEAAASEAAGDARTDGGIEEVVVTAQRRKEKLQDVPVTITAFTAEQLSEARIVAVQDVATRTPGLVFDAFPSSQPRLAVRGIGSSDRGAAGDPSSAVFLDEVYLGRPAAVAFDAFDVERVEVLKGPQGTLYGRNVVGGAVNVITRKPDFTKFDAGAQVTVGNYARAEDAGFVNVPFADGKAAIRVAGAVRQHDGYTENNFTGGRQDDQDDRSLRVQLAYNPQDSLRLLFSLDGTRSRAAGPGQHVVDRDPGSPYAPLWTIDRNRNYTAGSFEGYLNKETWGSRLQGDLDLSFATLTYLGSYRELDYRESYDFDGGNPSTNRIAISGGAPEKSHFYSNELRLSSLPESSIRWVAGLFTFTNDTNRRDTLILDTGRGPGTETYHQDATLDSYAAYGDVTIPVGEMWHVIGGIRYSKDEKDYALSNTEGPNLFRASERFDLQLSDSWDAVTYRVGGDFKPFKDHLLYAMVSRGFKSGGFSDTPGAAAEASQSFKPEYATNYEIGQKSSFFGGRLVWNNTLYWMDYTDLQTINVLPDLTKVTKNAGAATIKGYETYFNWRPFAGANLMTTYAWTDGTFDKYDFSPEESYAGNRLTRLPRNKVVVSPSYDVLASSGAIVRLAADYRYESKIYDDDSNVGPEFRPPTHFVDARVIYISPSDHWTVSFWGQNLTDETTRVFQGTFLGATFAAYNPPRTYGVTLTWNL</sequence>
<keyword evidence="8 12" id="KW-0798">TonB box</keyword>
<dbReference type="PROSITE" id="PS52016">
    <property type="entry name" value="TONB_DEPENDENT_REC_3"/>
    <property type="match status" value="1"/>
</dbReference>
<keyword evidence="2 11" id="KW-0813">Transport</keyword>
<keyword evidence="14" id="KW-0732">Signal</keyword>
<evidence type="ECO:0000256" key="8">
    <source>
        <dbReference type="ARBA" id="ARBA00023077"/>
    </source>
</evidence>
<evidence type="ECO:0000256" key="9">
    <source>
        <dbReference type="ARBA" id="ARBA00023136"/>
    </source>
</evidence>
<evidence type="ECO:0000259" key="16">
    <source>
        <dbReference type="Pfam" id="PF07715"/>
    </source>
</evidence>
<dbReference type="EMBL" id="AKGD01000001">
    <property type="protein sequence ID" value="EIT70540.1"/>
    <property type="molecule type" value="Genomic_DNA"/>
</dbReference>
<dbReference type="STRING" id="1172194.WQQ_06770"/>
<dbReference type="PANTHER" id="PTHR32552">
    <property type="entry name" value="FERRICHROME IRON RECEPTOR-RELATED"/>
    <property type="match status" value="1"/>
</dbReference>
<dbReference type="Pfam" id="PF00593">
    <property type="entry name" value="TonB_dep_Rec_b-barrel"/>
    <property type="match status" value="1"/>
</dbReference>
<feature type="domain" description="TonB-dependent receptor plug" evidence="16">
    <location>
        <begin position="102"/>
        <end position="209"/>
    </location>
</feature>
<dbReference type="InterPro" id="IPR036942">
    <property type="entry name" value="Beta-barrel_TonB_sf"/>
</dbReference>
<evidence type="ECO:0000256" key="13">
    <source>
        <dbReference type="SAM" id="MobiDB-lite"/>
    </source>
</evidence>
<evidence type="ECO:0000256" key="12">
    <source>
        <dbReference type="RuleBase" id="RU003357"/>
    </source>
</evidence>
<name>I8TA56_9GAMM</name>
<evidence type="ECO:0000259" key="15">
    <source>
        <dbReference type="Pfam" id="PF00593"/>
    </source>
</evidence>
<dbReference type="InterPro" id="IPR039426">
    <property type="entry name" value="TonB-dep_rcpt-like"/>
</dbReference>
<protein>
    <submittedName>
        <fullName evidence="17">TonB-dependent receptor</fullName>
    </submittedName>
</protein>
<feature type="domain" description="TonB-dependent receptor-like beta-barrel" evidence="15">
    <location>
        <begin position="308"/>
        <end position="736"/>
    </location>
</feature>
<feature type="chain" id="PRO_5003714139" evidence="14">
    <location>
        <begin position="29"/>
        <end position="770"/>
    </location>
</feature>
<dbReference type="Proteomes" id="UP000003704">
    <property type="component" value="Unassembled WGS sequence"/>
</dbReference>
<evidence type="ECO:0000256" key="1">
    <source>
        <dbReference type="ARBA" id="ARBA00004571"/>
    </source>
</evidence>
<evidence type="ECO:0000313" key="18">
    <source>
        <dbReference type="Proteomes" id="UP000003704"/>
    </source>
</evidence>
<dbReference type="InterPro" id="IPR012910">
    <property type="entry name" value="Plug_dom"/>
</dbReference>
<feature type="compositionally biased region" description="Low complexity" evidence="13">
    <location>
        <begin position="24"/>
        <end position="38"/>
    </location>
</feature>
<evidence type="ECO:0000256" key="6">
    <source>
        <dbReference type="ARBA" id="ARBA00023004"/>
    </source>
</evidence>
<evidence type="ECO:0000256" key="4">
    <source>
        <dbReference type="ARBA" id="ARBA00022496"/>
    </source>
</evidence>
<evidence type="ECO:0000256" key="14">
    <source>
        <dbReference type="SAM" id="SignalP"/>
    </source>
</evidence>
<keyword evidence="5 11" id="KW-0812">Transmembrane</keyword>
<evidence type="ECO:0000256" key="11">
    <source>
        <dbReference type="PROSITE-ProRule" id="PRU01360"/>
    </source>
</evidence>
<dbReference type="OrthoDB" id="127311at2"/>
<feature type="compositionally biased region" description="Low complexity" evidence="13">
    <location>
        <begin position="46"/>
        <end position="67"/>
    </location>
</feature>
<comment type="subcellular location">
    <subcellularLocation>
        <location evidence="1 11">Cell outer membrane</location>
        <topology evidence="1 11">Multi-pass membrane protein</topology>
    </subcellularLocation>
</comment>
<reference evidence="17 18" key="1">
    <citation type="journal article" date="2012" name="J. Bacteriol.">
        <title>Genome Sequence of n-Alkane-Degrading Hydrocarboniphaga effusa Strain AP103T (ATCC BAA-332T).</title>
        <authorList>
            <person name="Chang H.K."/>
            <person name="Zylstra G.J."/>
            <person name="Chae J.C."/>
        </authorList>
    </citation>
    <scope>NUCLEOTIDE SEQUENCE [LARGE SCALE GENOMIC DNA]</scope>
    <source>
        <strain evidence="17 18">AP103</strain>
    </source>
</reference>
<keyword evidence="7" id="KW-0406">Ion transport</keyword>
<feature type="signal peptide" evidence="14">
    <location>
        <begin position="1"/>
        <end position="28"/>
    </location>
</feature>
<dbReference type="PATRIC" id="fig|1172194.4.peg.645"/>
<evidence type="ECO:0000256" key="7">
    <source>
        <dbReference type="ARBA" id="ARBA00023065"/>
    </source>
</evidence>
<proteinExistence type="inferred from homology"/>
<keyword evidence="18" id="KW-1185">Reference proteome</keyword>
<dbReference type="AlphaFoldDB" id="I8TA56"/>
<keyword evidence="17" id="KW-0675">Receptor</keyword>
<dbReference type="GO" id="GO:0006826">
    <property type="term" value="P:iron ion transport"/>
    <property type="evidence" value="ECO:0007669"/>
    <property type="project" value="UniProtKB-KW"/>
</dbReference>
<keyword evidence="9 11" id="KW-0472">Membrane</keyword>
<keyword evidence="10 11" id="KW-0998">Cell outer membrane</keyword>
<comment type="caution">
    <text evidence="17">The sequence shown here is derived from an EMBL/GenBank/DDBJ whole genome shotgun (WGS) entry which is preliminary data.</text>
</comment>
<dbReference type="PANTHER" id="PTHR32552:SF81">
    <property type="entry name" value="TONB-DEPENDENT OUTER MEMBRANE RECEPTOR"/>
    <property type="match status" value="1"/>
</dbReference>
<dbReference type="Gene3D" id="2.40.170.20">
    <property type="entry name" value="TonB-dependent receptor, beta-barrel domain"/>
    <property type="match status" value="1"/>
</dbReference>
<comment type="similarity">
    <text evidence="11 12">Belongs to the TonB-dependent receptor family.</text>
</comment>
<evidence type="ECO:0000256" key="10">
    <source>
        <dbReference type="ARBA" id="ARBA00023237"/>
    </source>
</evidence>
<gene>
    <name evidence="17" type="ORF">WQQ_06770</name>
</gene>